<reference evidence="2" key="1">
    <citation type="submission" date="2017-09" db="EMBL/GenBank/DDBJ databases">
        <title>Depth-based differentiation of microbial function through sediment-hosted aquifers and enrichment of novel symbionts in the deep terrestrial subsurface.</title>
        <authorList>
            <person name="Probst A.J."/>
            <person name="Ladd B."/>
            <person name="Jarett J.K."/>
            <person name="Geller-Mcgrath D.E."/>
            <person name="Sieber C.M.K."/>
            <person name="Emerson J.B."/>
            <person name="Anantharaman K."/>
            <person name="Thomas B.C."/>
            <person name="Malmstrom R."/>
            <person name="Stieglmeier M."/>
            <person name="Klingl A."/>
            <person name="Woyke T."/>
            <person name="Ryan C.M."/>
            <person name="Banfield J.F."/>
        </authorList>
    </citation>
    <scope>NUCLEOTIDE SEQUENCE [LARGE SCALE GENOMIC DNA]</scope>
</reference>
<protein>
    <submittedName>
        <fullName evidence="1">Uncharacterized protein</fullName>
    </submittedName>
</protein>
<name>A0A2M6WYC7_9BACT</name>
<dbReference type="Proteomes" id="UP000230731">
    <property type="component" value="Unassembled WGS sequence"/>
</dbReference>
<sequence>VSVAELGFDRATRYDAICQRAKERGLDLCPPEVGPQLRLQYLDQPHGEWIRVAMEAIRDSDGDLNVFGVEHDGVGLRLVSDYGRPDGLWIPGRRFVFRARKQLLDT</sequence>
<proteinExistence type="predicted"/>
<evidence type="ECO:0000313" key="2">
    <source>
        <dbReference type="Proteomes" id="UP000230731"/>
    </source>
</evidence>
<accession>A0A2M6WYC7</accession>
<organism evidence="1 2">
    <name type="scientific">Candidatus Andersenbacteria bacterium CG10_big_fil_rev_8_21_14_0_10_54_11</name>
    <dbReference type="NCBI Taxonomy" id="1974485"/>
    <lineage>
        <taxon>Bacteria</taxon>
        <taxon>Candidatus Anderseniibacteriota</taxon>
    </lineage>
</organism>
<dbReference type="AlphaFoldDB" id="A0A2M6WYC7"/>
<evidence type="ECO:0000313" key="1">
    <source>
        <dbReference type="EMBL" id="PIT97773.1"/>
    </source>
</evidence>
<dbReference type="EMBL" id="PEZP01000046">
    <property type="protein sequence ID" value="PIT97773.1"/>
    <property type="molecule type" value="Genomic_DNA"/>
</dbReference>
<gene>
    <name evidence="1" type="ORF">COT71_04320</name>
</gene>
<feature type="non-terminal residue" evidence="1">
    <location>
        <position position="1"/>
    </location>
</feature>
<comment type="caution">
    <text evidence="1">The sequence shown here is derived from an EMBL/GenBank/DDBJ whole genome shotgun (WGS) entry which is preliminary data.</text>
</comment>